<evidence type="ECO:0000313" key="2">
    <source>
        <dbReference type="EMBL" id="MBI2677933.1"/>
    </source>
</evidence>
<organism evidence="2 3">
    <name type="scientific">Candidatus Korobacter versatilis</name>
    <dbReference type="NCBI Taxonomy" id="658062"/>
    <lineage>
        <taxon>Bacteria</taxon>
        <taxon>Pseudomonadati</taxon>
        <taxon>Acidobacteriota</taxon>
        <taxon>Terriglobia</taxon>
        <taxon>Terriglobales</taxon>
        <taxon>Candidatus Korobacteraceae</taxon>
        <taxon>Candidatus Korobacter</taxon>
    </lineage>
</organism>
<evidence type="ECO:0000313" key="3">
    <source>
        <dbReference type="Proteomes" id="UP000779809"/>
    </source>
</evidence>
<protein>
    <submittedName>
        <fullName evidence="2">Uncharacterized protein</fullName>
    </submittedName>
</protein>
<sequence>MNASSLFDLALWVAGVGHFGILLASFQVPARLKWKEDLAHLMPFNRKLLWVQSGFTAGTIIAFGVLTLTLHQEMMRGDRAALALVLFIGLYWTARLAVDAVYYAREDWPKGRTFAIGHIILNVAFVCLAATYLGLFAWKTWG</sequence>
<dbReference type="Proteomes" id="UP000779809">
    <property type="component" value="Unassembled WGS sequence"/>
</dbReference>
<feature type="transmembrane region" description="Helical" evidence="1">
    <location>
        <begin position="48"/>
        <end position="68"/>
    </location>
</feature>
<feature type="transmembrane region" description="Helical" evidence="1">
    <location>
        <begin position="80"/>
        <end position="103"/>
    </location>
</feature>
<keyword evidence="1" id="KW-1133">Transmembrane helix</keyword>
<comment type="caution">
    <text evidence="2">The sequence shown here is derived from an EMBL/GenBank/DDBJ whole genome shotgun (WGS) entry which is preliminary data.</text>
</comment>
<dbReference type="EMBL" id="JACPNR010000005">
    <property type="protein sequence ID" value="MBI2677933.1"/>
    <property type="molecule type" value="Genomic_DNA"/>
</dbReference>
<gene>
    <name evidence="2" type="ORF">HYX28_04050</name>
</gene>
<feature type="transmembrane region" description="Helical" evidence="1">
    <location>
        <begin position="115"/>
        <end position="138"/>
    </location>
</feature>
<dbReference type="AlphaFoldDB" id="A0A932A748"/>
<keyword evidence="1" id="KW-0812">Transmembrane</keyword>
<keyword evidence="1" id="KW-0472">Membrane</keyword>
<evidence type="ECO:0000256" key="1">
    <source>
        <dbReference type="SAM" id="Phobius"/>
    </source>
</evidence>
<reference evidence="2" key="1">
    <citation type="submission" date="2020-07" db="EMBL/GenBank/DDBJ databases">
        <title>Huge and variable diversity of episymbiotic CPR bacteria and DPANN archaea in groundwater ecosystems.</title>
        <authorList>
            <person name="He C.Y."/>
            <person name="Keren R."/>
            <person name="Whittaker M."/>
            <person name="Farag I.F."/>
            <person name="Doudna J."/>
            <person name="Cate J.H.D."/>
            <person name="Banfield J.F."/>
        </authorList>
    </citation>
    <scope>NUCLEOTIDE SEQUENCE</scope>
    <source>
        <strain evidence="2">NC_groundwater_580_Pr5_B-0.1um_64_19</strain>
    </source>
</reference>
<accession>A0A932A748</accession>
<proteinExistence type="predicted"/>
<name>A0A932A748_9BACT</name>
<feature type="transmembrane region" description="Helical" evidence="1">
    <location>
        <begin position="9"/>
        <end position="28"/>
    </location>
</feature>